<organism evidence="4">
    <name type="scientific">hydrothermal vent metagenome</name>
    <dbReference type="NCBI Taxonomy" id="652676"/>
    <lineage>
        <taxon>unclassified sequences</taxon>
        <taxon>metagenomes</taxon>
        <taxon>ecological metagenomes</taxon>
    </lineage>
</organism>
<dbReference type="GO" id="GO:0004803">
    <property type="term" value="F:transposase activity"/>
    <property type="evidence" value="ECO:0007669"/>
    <property type="project" value="InterPro"/>
</dbReference>
<proteinExistence type="predicted"/>
<dbReference type="GO" id="GO:0003677">
    <property type="term" value="F:DNA binding"/>
    <property type="evidence" value="ECO:0007669"/>
    <property type="project" value="InterPro"/>
</dbReference>
<feature type="domain" description="Transposase InsH N-terminal" evidence="3">
    <location>
        <begin position="45"/>
        <end position="119"/>
    </location>
</feature>
<evidence type="ECO:0000259" key="3">
    <source>
        <dbReference type="Pfam" id="PF05598"/>
    </source>
</evidence>
<dbReference type="InterPro" id="IPR002559">
    <property type="entry name" value="Transposase_11"/>
</dbReference>
<reference evidence="4" key="1">
    <citation type="submission" date="2018-06" db="EMBL/GenBank/DDBJ databases">
        <authorList>
            <person name="Zhirakovskaya E."/>
        </authorList>
    </citation>
    <scope>NUCLEOTIDE SEQUENCE</scope>
</reference>
<evidence type="ECO:0000313" key="4">
    <source>
        <dbReference type="EMBL" id="VAX40512.1"/>
    </source>
</evidence>
<dbReference type="GO" id="GO:0006313">
    <property type="term" value="P:DNA transposition"/>
    <property type="evidence" value="ECO:0007669"/>
    <property type="project" value="InterPro"/>
</dbReference>
<dbReference type="PANTHER" id="PTHR35604:SF2">
    <property type="entry name" value="TRANSPOSASE INSH FOR INSERTION SEQUENCE ELEMENT IS5A-RELATED"/>
    <property type="match status" value="1"/>
</dbReference>
<dbReference type="Pfam" id="PF01609">
    <property type="entry name" value="DDE_Tnp_1"/>
    <property type="match status" value="1"/>
</dbReference>
<feature type="region of interest" description="Disordered" evidence="1">
    <location>
        <begin position="184"/>
        <end position="222"/>
    </location>
</feature>
<name>A0A3B1DIJ9_9ZZZZ</name>
<accession>A0A3B1DIJ9</accession>
<evidence type="ECO:0000259" key="2">
    <source>
        <dbReference type="Pfam" id="PF01609"/>
    </source>
</evidence>
<feature type="compositionally biased region" description="Basic and acidic residues" evidence="1">
    <location>
        <begin position="205"/>
        <end position="222"/>
    </location>
</feature>
<gene>
    <name evidence="4" type="ORF">MNBD_PLANCTO03-581</name>
</gene>
<dbReference type="PANTHER" id="PTHR35604">
    <property type="entry name" value="TRANSPOSASE INSH FOR INSERTION SEQUENCE ELEMENT IS5A-RELATED"/>
    <property type="match status" value="1"/>
</dbReference>
<dbReference type="InterPro" id="IPR008490">
    <property type="entry name" value="Transposase_InsH_N"/>
</dbReference>
<sequence length="453" mass="51227">MAMGKRKRQRQDELWIATGEIATGPGSPFYAKLNGVLGKAGFDRWAEQRCAKFYAENIGRPGVPPGVYFRMIMIGYLEGIDSERGIAWRCADSLSLREFLGYTLTERTPDHSTLSVVRGRIDLETHQEVFCWILARLGEAGLLRGKTIGIDATTLEANAAMRSIIRRDTGEGYDEFLEQLAKESGIETPTREDLAKVDKKRKNKASNDDWQSPHDPDSKITKMKDGRTHLAHKAEHAVDMETGATVAVTIQPAHRGDTTTIGQTLRETMENLDEVSDDECRYEMREVVTDKGYHSNGVLRDLAAMELRSYASEPKRGRRNWKGKAAERDAVQANRRRIRGERGKRLLRTRGELVERPFAHCYETGRMRRTHLRGHDAILKRLLIHVGACNLSLLMRRLFGVGTPRTLQGLAAPALRVLSRLCQRLRLATARLCFHNFTGAMLRPWPRPTVRIA</sequence>
<feature type="compositionally biased region" description="Basic and acidic residues" evidence="1">
    <location>
        <begin position="184"/>
        <end position="197"/>
    </location>
</feature>
<evidence type="ECO:0000256" key="1">
    <source>
        <dbReference type="SAM" id="MobiDB-lite"/>
    </source>
</evidence>
<protein>
    <submittedName>
        <fullName evidence="4">Mobile element protein</fullName>
    </submittedName>
</protein>
<dbReference type="Pfam" id="PF05598">
    <property type="entry name" value="DUF772"/>
    <property type="match status" value="1"/>
</dbReference>
<dbReference type="AlphaFoldDB" id="A0A3B1DIJ9"/>
<dbReference type="EMBL" id="UOGK01000404">
    <property type="protein sequence ID" value="VAX40512.1"/>
    <property type="molecule type" value="Genomic_DNA"/>
</dbReference>
<feature type="domain" description="Transposase IS4-like" evidence="2">
    <location>
        <begin position="211"/>
        <end position="391"/>
    </location>
</feature>